<comment type="caution">
    <text evidence="1">The sequence shown here is derived from an EMBL/GenBank/DDBJ whole genome shotgun (WGS) entry which is preliminary data.</text>
</comment>
<dbReference type="EMBL" id="JPMI01000059">
    <property type="protein sequence ID" value="KFA93281.1"/>
    <property type="molecule type" value="Genomic_DNA"/>
</dbReference>
<dbReference type="PANTHER" id="PTHR38567:SF1">
    <property type="entry name" value="DUF4291 DOMAIN-CONTAINING PROTEIN"/>
    <property type="match status" value="1"/>
</dbReference>
<name>A0A084SXU6_9BACT</name>
<organism evidence="1 2">
    <name type="scientific">Archangium violaceum Cb vi76</name>
    <dbReference type="NCBI Taxonomy" id="1406225"/>
    <lineage>
        <taxon>Bacteria</taxon>
        <taxon>Pseudomonadati</taxon>
        <taxon>Myxococcota</taxon>
        <taxon>Myxococcia</taxon>
        <taxon>Myxococcales</taxon>
        <taxon>Cystobacterineae</taxon>
        <taxon>Archangiaceae</taxon>
        <taxon>Archangium</taxon>
    </lineage>
</organism>
<protein>
    <recommendedName>
        <fullName evidence="3">DUF4291 domain-containing protein</fullName>
    </recommendedName>
</protein>
<dbReference type="Pfam" id="PF14124">
    <property type="entry name" value="DUF4291"/>
    <property type="match status" value="1"/>
</dbReference>
<reference evidence="1 2" key="1">
    <citation type="submission" date="2014-07" db="EMBL/GenBank/DDBJ databases">
        <title>Draft Genome Sequence of Gephyronic Acid Producer, Cystobacter violaceus Strain Cb vi76.</title>
        <authorList>
            <person name="Stevens D.C."/>
            <person name="Young J."/>
            <person name="Carmichael R."/>
            <person name="Tan J."/>
            <person name="Taylor R.E."/>
        </authorList>
    </citation>
    <scope>NUCLEOTIDE SEQUENCE [LARGE SCALE GENOMIC DNA]</scope>
    <source>
        <strain evidence="1 2">Cb vi76</strain>
    </source>
</reference>
<dbReference type="AlphaFoldDB" id="A0A084SXU6"/>
<accession>A0A084SXU6</accession>
<dbReference type="Proteomes" id="UP000028547">
    <property type="component" value="Unassembled WGS sequence"/>
</dbReference>
<dbReference type="InterPro" id="IPR025633">
    <property type="entry name" value="DUF4291"/>
</dbReference>
<dbReference type="PANTHER" id="PTHR38567">
    <property type="entry name" value="DUF4291 DOMAIN-CONTAINING PROTEIN"/>
    <property type="match status" value="1"/>
</dbReference>
<dbReference type="RefSeq" id="WP_043392681.1">
    <property type="nucleotide sequence ID" value="NZ_JPMI01000059.1"/>
</dbReference>
<sequence length="196" mass="22701">MSPRREIRADHDRTSIVVYQAYPDAIADVALERQRFGPPFSLNRMTWIKPGFLWLMERSNWGLKSGQERILAVRLRREGWEAALELGVLTGFEPGAHGTPQQWDRDFQRAPVHIQWDPERSLRGQSLPHDSIQVGLGRTVIGRYVEEWILSIEDLTERVRKIRKLLDAGRAEQATRQLPRESVYPVPARLTRQLGM</sequence>
<proteinExistence type="predicted"/>
<evidence type="ECO:0000313" key="2">
    <source>
        <dbReference type="Proteomes" id="UP000028547"/>
    </source>
</evidence>
<evidence type="ECO:0000313" key="1">
    <source>
        <dbReference type="EMBL" id="KFA93281.1"/>
    </source>
</evidence>
<evidence type="ECO:0008006" key="3">
    <source>
        <dbReference type="Google" id="ProtNLM"/>
    </source>
</evidence>
<gene>
    <name evidence="1" type="ORF">Q664_10120</name>
</gene>